<evidence type="ECO:0000256" key="5">
    <source>
        <dbReference type="ARBA" id="ARBA00022679"/>
    </source>
</evidence>
<proteinExistence type="predicted"/>
<name>A0A656QCE6_9BURK</name>
<dbReference type="Gene3D" id="1.10.287.130">
    <property type="match status" value="1"/>
</dbReference>
<feature type="transmembrane region" description="Helical" evidence="10">
    <location>
        <begin position="198"/>
        <end position="220"/>
    </location>
</feature>
<sequence>MPGREINGHRQSGEATSADNLKRPLRPACARFARCGRTSLRIRLLLWLLAPLALFVLITSIASYDSACRTADMMEDAALLASARTIGDGIEWSDRELTVKIVPAALEMFESPYRDRVYYKVVAERGRLLGGRPELPMPERESSHPVYFDAEFEGTKVRAISYPRFLFDDGKVVAARVIVAKTRASRHAMRDQLWRPQLLRACVMLALVAALVPLGLAAALRPLMRLKDDLAGRSPLEIDPMRAQALPRELRPIVDALNQCIAQVRHHARTQRDFVSDAAHQLSTPLTLLDTQIQYACLNCGGERACEIALKSAGRSMKKMKAVTKQLLMLAQAESTPEPIRTMTDMTDVVESVLEELIVLAQRRDIDLGAATEPGTMVAGNAALLSALVSNLVDNAIRYTQPGGRVTVIVRRSHEQVLLQVVDNGPGLSAEARAHVFERFYRASAFTDGTGLGLPIVREIALRHGGTVTLGAGYARAGLSVSVRLPAWSGGDIR</sequence>
<dbReference type="PROSITE" id="PS50109">
    <property type="entry name" value="HIS_KIN"/>
    <property type="match status" value="1"/>
</dbReference>
<dbReference type="InterPro" id="IPR036890">
    <property type="entry name" value="HATPase_C_sf"/>
</dbReference>
<feature type="domain" description="Histidine kinase" evidence="11">
    <location>
        <begin position="277"/>
        <end position="489"/>
    </location>
</feature>
<evidence type="ECO:0000256" key="1">
    <source>
        <dbReference type="ARBA" id="ARBA00000085"/>
    </source>
</evidence>
<comment type="catalytic activity">
    <reaction evidence="1">
        <text>ATP + protein L-histidine = ADP + protein N-phospho-L-histidine.</text>
        <dbReference type="EC" id="2.7.13.3"/>
    </reaction>
</comment>
<dbReference type="GO" id="GO:0000155">
    <property type="term" value="F:phosphorelay sensor kinase activity"/>
    <property type="evidence" value="ECO:0007669"/>
    <property type="project" value="InterPro"/>
</dbReference>
<dbReference type="GO" id="GO:0005886">
    <property type="term" value="C:plasma membrane"/>
    <property type="evidence" value="ECO:0007669"/>
    <property type="project" value="TreeGrafter"/>
</dbReference>
<organism evidence="12 13">
    <name type="scientific">Caballeronia zhejiangensis</name>
    <dbReference type="NCBI Taxonomy" id="871203"/>
    <lineage>
        <taxon>Bacteria</taxon>
        <taxon>Pseudomonadati</taxon>
        <taxon>Pseudomonadota</taxon>
        <taxon>Betaproteobacteria</taxon>
        <taxon>Burkholderiales</taxon>
        <taxon>Burkholderiaceae</taxon>
        <taxon>Caballeronia</taxon>
    </lineage>
</organism>
<dbReference type="CDD" id="cd00075">
    <property type="entry name" value="HATPase"/>
    <property type="match status" value="1"/>
</dbReference>
<evidence type="ECO:0000256" key="3">
    <source>
        <dbReference type="ARBA" id="ARBA00012438"/>
    </source>
</evidence>
<dbReference type="SUPFAM" id="SSF47384">
    <property type="entry name" value="Homodimeric domain of signal transducing histidine kinase"/>
    <property type="match status" value="1"/>
</dbReference>
<keyword evidence="8 10" id="KW-1133">Transmembrane helix</keyword>
<gene>
    <name evidence="12" type="ORF">BG60_16345</name>
</gene>
<evidence type="ECO:0000256" key="8">
    <source>
        <dbReference type="ARBA" id="ARBA00022989"/>
    </source>
</evidence>
<dbReference type="RefSeq" id="WP_008354120.1">
    <property type="nucleotide sequence ID" value="NZ_JFHD01000023.1"/>
</dbReference>
<keyword evidence="13" id="KW-1185">Reference proteome</keyword>
<keyword evidence="6 10" id="KW-0812">Transmembrane</keyword>
<dbReference type="InterPro" id="IPR005467">
    <property type="entry name" value="His_kinase_dom"/>
</dbReference>
<evidence type="ECO:0000256" key="9">
    <source>
        <dbReference type="ARBA" id="ARBA00023136"/>
    </source>
</evidence>
<dbReference type="InterPro" id="IPR036097">
    <property type="entry name" value="HisK_dim/P_sf"/>
</dbReference>
<evidence type="ECO:0000313" key="12">
    <source>
        <dbReference type="EMBL" id="KDR27675.1"/>
    </source>
</evidence>
<keyword evidence="9 10" id="KW-0472">Membrane</keyword>
<dbReference type="PRINTS" id="PR00344">
    <property type="entry name" value="BCTRLSENSOR"/>
</dbReference>
<feature type="transmembrane region" description="Helical" evidence="10">
    <location>
        <begin position="44"/>
        <end position="64"/>
    </location>
</feature>
<dbReference type="InterPro" id="IPR013727">
    <property type="entry name" value="2CSK_N"/>
</dbReference>
<evidence type="ECO:0000256" key="10">
    <source>
        <dbReference type="SAM" id="Phobius"/>
    </source>
</evidence>
<dbReference type="Gene3D" id="3.30.565.10">
    <property type="entry name" value="Histidine kinase-like ATPase, C-terminal domain"/>
    <property type="match status" value="1"/>
</dbReference>
<dbReference type="InterPro" id="IPR004358">
    <property type="entry name" value="Sig_transdc_His_kin-like_C"/>
</dbReference>
<dbReference type="Pfam" id="PF08521">
    <property type="entry name" value="2CSK_N"/>
    <property type="match status" value="1"/>
</dbReference>
<keyword evidence="5" id="KW-0808">Transferase</keyword>
<dbReference type="PANTHER" id="PTHR45436">
    <property type="entry name" value="SENSOR HISTIDINE KINASE YKOH"/>
    <property type="match status" value="1"/>
</dbReference>
<dbReference type="InterPro" id="IPR003594">
    <property type="entry name" value="HATPase_dom"/>
</dbReference>
<protein>
    <recommendedName>
        <fullName evidence="3">histidine kinase</fullName>
        <ecNumber evidence="3">2.7.13.3</ecNumber>
    </recommendedName>
</protein>
<evidence type="ECO:0000313" key="13">
    <source>
        <dbReference type="Proteomes" id="UP000027451"/>
    </source>
</evidence>
<evidence type="ECO:0000256" key="7">
    <source>
        <dbReference type="ARBA" id="ARBA00022777"/>
    </source>
</evidence>
<comment type="subcellular location">
    <subcellularLocation>
        <location evidence="2">Membrane</location>
    </subcellularLocation>
</comment>
<dbReference type="AlphaFoldDB" id="A0A656QCE6"/>
<comment type="caution">
    <text evidence="12">The sequence shown here is derived from an EMBL/GenBank/DDBJ whole genome shotgun (WGS) entry which is preliminary data.</text>
</comment>
<reference evidence="12 13" key="1">
    <citation type="submission" date="2014-03" db="EMBL/GenBank/DDBJ databases">
        <title>Draft Genome Sequences of Four Burkholderia Strains.</title>
        <authorList>
            <person name="Liu X.Y."/>
            <person name="Li C.X."/>
            <person name="Xu J.H."/>
        </authorList>
    </citation>
    <scope>NUCLEOTIDE SEQUENCE [LARGE SCALE GENOMIC DNA]</scope>
    <source>
        <strain evidence="12 13">OP-1</strain>
    </source>
</reference>
<evidence type="ECO:0000256" key="6">
    <source>
        <dbReference type="ARBA" id="ARBA00022692"/>
    </source>
</evidence>
<dbReference type="Proteomes" id="UP000027451">
    <property type="component" value="Unassembled WGS sequence"/>
</dbReference>
<keyword evidence="4" id="KW-0597">Phosphoprotein</keyword>
<dbReference type="InterPro" id="IPR050428">
    <property type="entry name" value="TCS_sensor_his_kinase"/>
</dbReference>
<dbReference type="PANTHER" id="PTHR45436:SF1">
    <property type="entry name" value="SENSOR PROTEIN QSEC"/>
    <property type="match status" value="1"/>
</dbReference>
<dbReference type="EC" id="2.7.13.3" evidence="3"/>
<evidence type="ECO:0000256" key="4">
    <source>
        <dbReference type="ARBA" id="ARBA00022553"/>
    </source>
</evidence>
<dbReference type="SUPFAM" id="SSF55874">
    <property type="entry name" value="ATPase domain of HSP90 chaperone/DNA topoisomerase II/histidine kinase"/>
    <property type="match status" value="1"/>
</dbReference>
<evidence type="ECO:0000256" key="2">
    <source>
        <dbReference type="ARBA" id="ARBA00004370"/>
    </source>
</evidence>
<dbReference type="EMBL" id="JFHD01000023">
    <property type="protein sequence ID" value="KDR27675.1"/>
    <property type="molecule type" value="Genomic_DNA"/>
</dbReference>
<evidence type="ECO:0000259" key="11">
    <source>
        <dbReference type="PROSITE" id="PS50109"/>
    </source>
</evidence>
<dbReference type="SMART" id="SM00387">
    <property type="entry name" value="HATPase_c"/>
    <property type="match status" value="1"/>
</dbReference>
<keyword evidence="7 12" id="KW-0418">Kinase</keyword>
<accession>A0A656QCE6</accession>
<dbReference type="Pfam" id="PF02518">
    <property type="entry name" value="HATPase_c"/>
    <property type="match status" value="1"/>
</dbReference>
<dbReference type="OrthoDB" id="8554694at2"/>